<dbReference type="GeneID" id="107267724"/>
<dbReference type="InterPro" id="IPR013818">
    <property type="entry name" value="Lipase"/>
</dbReference>
<dbReference type="PRINTS" id="PR00821">
    <property type="entry name" value="TAGLIPASE"/>
</dbReference>
<organism evidence="10 11">
    <name type="scientific">Cephus cinctus</name>
    <name type="common">Wheat stem sawfly</name>
    <dbReference type="NCBI Taxonomy" id="211228"/>
    <lineage>
        <taxon>Eukaryota</taxon>
        <taxon>Metazoa</taxon>
        <taxon>Ecdysozoa</taxon>
        <taxon>Arthropoda</taxon>
        <taxon>Hexapoda</taxon>
        <taxon>Insecta</taxon>
        <taxon>Pterygota</taxon>
        <taxon>Neoptera</taxon>
        <taxon>Endopterygota</taxon>
        <taxon>Hymenoptera</taxon>
        <taxon>Cephoidea</taxon>
        <taxon>Cephidae</taxon>
        <taxon>Cephus</taxon>
    </lineage>
</organism>
<accession>A0AAJ7BVA9</accession>
<dbReference type="InterPro" id="IPR029058">
    <property type="entry name" value="AB_hydrolase_fold"/>
</dbReference>
<evidence type="ECO:0000256" key="4">
    <source>
        <dbReference type="ARBA" id="ARBA00013179"/>
    </source>
</evidence>
<evidence type="ECO:0000256" key="3">
    <source>
        <dbReference type="ARBA" id="ARBA00010701"/>
    </source>
</evidence>
<dbReference type="GO" id="GO:0005615">
    <property type="term" value="C:extracellular space"/>
    <property type="evidence" value="ECO:0007669"/>
    <property type="project" value="TreeGrafter"/>
</dbReference>
<dbReference type="SUPFAM" id="SSF53474">
    <property type="entry name" value="alpha/beta-Hydrolases"/>
    <property type="match status" value="1"/>
</dbReference>
<feature type="chain" id="PRO_5042526030" description="phospholipase A1" evidence="8">
    <location>
        <begin position="20"/>
        <end position="363"/>
    </location>
</feature>
<evidence type="ECO:0000313" key="11">
    <source>
        <dbReference type="RefSeq" id="XP_015595233.1"/>
    </source>
</evidence>
<dbReference type="PRINTS" id="PR00825">
    <property type="entry name" value="DOLALLERGEN"/>
</dbReference>
<dbReference type="RefSeq" id="XP_015595233.1">
    <property type="nucleotide sequence ID" value="XM_015739747.2"/>
</dbReference>
<comment type="similarity">
    <text evidence="3 7">Belongs to the AB hydrolase superfamily. Lipase family.</text>
</comment>
<dbReference type="Pfam" id="PF00151">
    <property type="entry name" value="Lipase"/>
    <property type="match status" value="1"/>
</dbReference>
<sequence length="363" mass="40559">MKIVYIVLFSFYIINLYDSKVFGSTLQGVAEYVRRNLLFFLSDCTLGANKTRLLFFSRGISGIEVNLTTMELPINCSLKTIFIIHGFLSDGTKNWINDTVKALLKHEPLNVFSVDWQVGACSEKIDFLNVQSYRFATVNTKQVGEYVARCIKILVKNYHVSLTNIWMLGHSLGAHVCGFVGKHLQINQIGTLGRITGLDPAGPLFRKLNWTERLDRSDATFVDIIHTSHIFGLQEPVGHVDIFVNGGEFQPSCLLKKPGCSHDRAVDYYIEALKNPNCSFIGQKWSKRSGYSNSSENCNLESCMVIGQQAENYAARGTFIVNTHYGSPYCTGNLPNSEIVDAHFNIVSNGDNIFEADLLTNNG</sequence>
<feature type="domain" description="Lipase" evidence="9">
    <location>
        <begin position="74"/>
        <end position="329"/>
    </location>
</feature>
<evidence type="ECO:0000313" key="10">
    <source>
        <dbReference type="Proteomes" id="UP000694920"/>
    </source>
</evidence>
<dbReference type="Proteomes" id="UP000694920">
    <property type="component" value="Unplaced"/>
</dbReference>
<reference evidence="11" key="1">
    <citation type="submission" date="2025-08" db="UniProtKB">
        <authorList>
            <consortium name="RefSeq"/>
        </authorList>
    </citation>
    <scope>IDENTIFICATION</scope>
</reference>
<evidence type="ECO:0000256" key="6">
    <source>
        <dbReference type="ARBA" id="ARBA00022801"/>
    </source>
</evidence>
<keyword evidence="5" id="KW-0964">Secreted</keyword>
<evidence type="ECO:0000256" key="1">
    <source>
        <dbReference type="ARBA" id="ARBA00000111"/>
    </source>
</evidence>
<dbReference type="GO" id="GO:0008970">
    <property type="term" value="F:phospholipase A1 activity"/>
    <property type="evidence" value="ECO:0007669"/>
    <property type="project" value="UniProtKB-EC"/>
</dbReference>
<dbReference type="EC" id="3.1.1.32" evidence="4"/>
<dbReference type="GO" id="GO:0016042">
    <property type="term" value="P:lipid catabolic process"/>
    <property type="evidence" value="ECO:0007669"/>
    <property type="project" value="TreeGrafter"/>
</dbReference>
<dbReference type="InterPro" id="IPR000734">
    <property type="entry name" value="TAG_lipase"/>
</dbReference>
<evidence type="ECO:0000256" key="7">
    <source>
        <dbReference type="RuleBase" id="RU004262"/>
    </source>
</evidence>
<gene>
    <name evidence="11" type="primary">LOC107267724</name>
</gene>
<evidence type="ECO:0000259" key="9">
    <source>
        <dbReference type="Pfam" id="PF00151"/>
    </source>
</evidence>
<proteinExistence type="inferred from homology"/>
<evidence type="ECO:0000256" key="8">
    <source>
        <dbReference type="SAM" id="SignalP"/>
    </source>
</evidence>
<keyword evidence="10" id="KW-1185">Reference proteome</keyword>
<keyword evidence="8" id="KW-0732">Signal</keyword>
<dbReference type="KEGG" id="ccin:107267724"/>
<feature type="signal peptide" evidence="8">
    <location>
        <begin position="1"/>
        <end position="19"/>
    </location>
</feature>
<protein>
    <recommendedName>
        <fullName evidence="4">phospholipase A1</fullName>
        <ecNumber evidence="4">3.1.1.32</ecNumber>
    </recommendedName>
</protein>
<name>A0AAJ7BVA9_CEPCN</name>
<evidence type="ECO:0000256" key="2">
    <source>
        <dbReference type="ARBA" id="ARBA00004613"/>
    </source>
</evidence>
<dbReference type="InterPro" id="IPR033906">
    <property type="entry name" value="Lipase_N"/>
</dbReference>
<keyword evidence="6" id="KW-0378">Hydrolase</keyword>
<dbReference type="AlphaFoldDB" id="A0AAJ7BVA9"/>
<dbReference type="PANTHER" id="PTHR11610">
    <property type="entry name" value="LIPASE"/>
    <property type="match status" value="1"/>
</dbReference>
<comment type="subcellular location">
    <subcellularLocation>
        <location evidence="2">Secreted</location>
    </subcellularLocation>
</comment>
<dbReference type="Gene3D" id="3.40.50.1820">
    <property type="entry name" value="alpha/beta hydrolase"/>
    <property type="match status" value="1"/>
</dbReference>
<comment type="catalytic activity">
    <reaction evidence="1">
        <text>a 1,2-diacyl-sn-glycero-3-phosphocholine + H2O = a 2-acyl-sn-glycero-3-phosphocholine + a fatty acid + H(+)</text>
        <dbReference type="Rhea" id="RHEA:18689"/>
        <dbReference type="ChEBI" id="CHEBI:15377"/>
        <dbReference type="ChEBI" id="CHEBI:15378"/>
        <dbReference type="ChEBI" id="CHEBI:28868"/>
        <dbReference type="ChEBI" id="CHEBI:57643"/>
        <dbReference type="ChEBI" id="CHEBI:57875"/>
        <dbReference type="EC" id="3.1.1.32"/>
    </reaction>
</comment>
<dbReference type="CDD" id="cd00707">
    <property type="entry name" value="Pancreat_lipase_like"/>
    <property type="match status" value="1"/>
</dbReference>
<dbReference type="InterPro" id="IPR002334">
    <property type="entry name" value="Allerg_PlipaseA1"/>
</dbReference>
<evidence type="ECO:0000256" key="5">
    <source>
        <dbReference type="ARBA" id="ARBA00022525"/>
    </source>
</evidence>